<evidence type="ECO:0000313" key="1">
    <source>
        <dbReference type="EMBL" id="JAH28954.1"/>
    </source>
</evidence>
<protein>
    <submittedName>
        <fullName evidence="1">Uncharacterized protein</fullName>
    </submittedName>
</protein>
<reference evidence="1" key="2">
    <citation type="journal article" date="2015" name="Fish Shellfish Immunol.">
        <title>Early steps in the European eel (Anguilla anguilla)-Vibrio vulnificus interaction in the gills: Role of the RtxA13 toxin.</title>
        <authorList>
            <person name="Callol A."/>
            <person name="Pajuelo D."/>
            <person name="Ebbesson L."/>
            <person name="Teles M."/>
            <person name="MacKenzie S."/>
            <person name="Amaro C."/>
        </authorList>
    </citation>
    <scope>NUCLEOTIDE SEQUENCE</scope>
</reference>
<dbReference type="EMBL" id="GBXM01079623">
    <property type="protein sequence ID" value="JAH28954.1"/>
    <property type="molecule type" value="Transcribed_RNA"/>
</dbReference>
<dbReference type="AlphaFoldDB" id="A0A0E9RIN5"/>
<name>A0A0E9RIN5_ANGAN</name>
<proteinExistence type="predicted"/>
<sequence length="31" mass="3339">MFSSRPNSLNEEGGGAVFSRLTGLRSWLLVG</sequence>
<organism evidence="1">
    <name type="scientific">Anguilla anguilla</name>
    <name type="common">European freshwater eel</name>
    <name type="synonym">Muraena anguilla</name>
    <dbReference type="NCBI Taxonomy" id="7936"/>
    <lineage>
        <taxon>Eukaryota</taxon>
        <taxon>Metazoa</taxon>
        <taxon>Chordata</taxon>
        <taxon>Craniata</taxon>
        <taxon>Vertebrata</taxon>
        <taxon>Euteleostomi</taxon>
        <taxon>Actinopterygii</taxon>
        <taxon>Neopterygii</taxon>
        <taxon>Teleostei</taxon>
        <taxon>Anguilliformes</taxon>
        <taxon>Anguillidae</taxon>
        <taxon>Anguilla</taxon>
    </lineage>
</organism>
<reference evidence="1" key="1">
    <citation type="submission" date="2014-11" db="EMBL/GenBank/DDBJ databases">
        <authorList>
            <person name="Amaro Gonzalez C."/>
        </authorList>
    </citation>
    <scope>NUCLEOTIDE SEQUENCE</scope>
</reference>
<accession>A0A0E9RIN5</accession>